<keyword evidence="1" id="KW-0732">Signal</keyword>
<dbReference type="AlphaFoldDB" id="A0AAE1A126"/>
<feature type="signal peptide" evidence="1">
    <location>
        <begin position="1"/>
        <end position="19"/>
    </location>
</feature>
<organism evidence="2 3">
    <name type="scientific">Elysia crispata</name>
    <name type="common">lettuce slug</name>
    <dbReference type="NCBI Taxonomy" id="231223"/>
    <lineage>
        <taxon>Eukaryota</taxon>
        <taxon>Metazoa</taxon>
        <taxon>Spiralia</taxon>
        <taxon>Lophotrochozoa</taxon>
        <taxon>Mollusca</taxon>
        <taxon>Gastropoda</taxon>
        <taxon>Heterobranchia</taxon>
        <taxon>Euthyneura</taxon>
        <taxon>Panpulmonata</taxon>
        <taxon>Sacoglossa</taxon>
        <taxon>Placobranchoidea</taxon>
        <taxon>Plakobranchidae</taxon>
        <taxon>Elysia</taxon>
    </lineage>
</organism>
<dbReference type="Proteomes" id="UP001283361">
    <property type="component" value="Unassembled WGS sequence"/>
</dbReference>
<accession>A0AAE1A126</accession>
<protein>
    <submittedName>
        <fullName evidence="2">Uncharacterized protein</fullName>
    </submittedName>
</protein>
<evidence type="ECO:0000313" key="2">
    <source>
        <dbReference type="EMBL" id="KAK3778586.1"/>
    </source>
</evidence>
<gene>
    <name evidence="2" type="ORF">RRG08_058894</name>
</gene>
<evidence type="ECO:0000256" key="1">
    <source>
        <dbReference type="SAM" id="SignalP"/>
    </source>
</evidence>
<feature type="chain" id="PRO_5042043389" evidence="1">
    <location>
        <begin position="20"/>
        <end position="124"/>
    </location>
</feature>
<keyword evidence="3" id="KW-1185">Reference proteome</keyword>
<name>A0AAE1A126_9GAST</name>
<dbReference type="EMBL" id="JAWDGP010002910">
    <property type="protein sequence ID" value="KAK3778586.1"/>
    <property type="molecule type" value="Genomic_DNA"/>
</dbReference>
<sequence length="124" mass="13846">MKVASFLILLSVIISSAAGLEPVTFSDVLDNLRAQMPAIFRKNRGGTSSTNINDIAEDLRDRIEDAIDNISEAKLKDVGKVAARQFKDIDDTFGLSDFFKKVPKAKDANIEFKNTNNNRLVYFF</sequence>
<evidence type="ECO:0000313" key="3">
    <source>
        <dbReference type="Proteomes" id="UP001283361"/>
    </source>
</evidence>
<proteinExistence type="predicted"/>
<reference evidence="2" key="1">
    <citation type="journal article" date="2023" name="G3 (Bethesda)">
        <title>A reference genome for the long-term kleptoplast-retaining sea slug Elysia crispata morphotype clarki.</title>
        <authorList>
            <person name="Eastman K.E."/>
            <person name="Pendleton A.L."/>
            <person name="Shaikh M.A."/>
            <person name="Suttiyut T."/>
            <person name="Ogas R."/>
            <person name="Tomko P."/>
            <person name="Gavelis G."/>
            <person name="Widhalm J.R."/>
            <person name="Wisecaver J.H."/>
        </authorList>
    </citation>
    <scope>NUCLEOTIDE SEQUENCE</scope>
    <source>
        <strain evidence="2">ECLA1</strain>
    </source>
</reference>
<comment type="caution">
    <text evidence="2">The sequence shown here is derived from an EMBL/GenBank/DDBJ whole genome shotgun (WGS) entry which is preliminary data.</text>
</comment>